<protein>
    <submittedName>
        <fullName evidence="1">Uncharacterized protein</fullName>
    </submittedName>
</protein>
<name>A0A7C9CY18_OPUST</name>
<sequence>MSTNLNPRYLSLLSLNSQETDLRQTENDKPTIFTPKLLKWAEISLPDELEIPNCILLAQIERRNIDKIVEEPDGRVILRFRSRSIHEDISIPESSNYRRCFSEYSTRSEPRDNS</sequence>
<accession>A0A7C9CY18</accession>
<dbReference type="AlphaFoldDB" id="A0A7C9CY18"/>
<evidence type="ECO:0000313" key="1">
    <source>
        <dbReference type="EMBL" id="MBA4625128.1"/>
    </source>
</evidence>
<reference evidence="1" key="1">
    <citation type="journal article" date="2013" name="J. Plant Res.">
        <title>Effect of fungi and light on seed germination of three Opuntia species from semiarid lands of central Mexico.</title>
        <authorList>
            <person name="Delgado-Sanchez P."/>
            <person name="Jimenez-Bremont J.F."/>
            <person name="Guerrero-Gonzalez Mde L."/>
            <person name="Flores J."/>
        </authorList>
    </citation>
    <scope>NUCLEOTIDE SEQUENCE</scope>
    <source>
        <tissue evidence="1">Cladode</tissue>
    </source>
</reference>
<reference evidence="1" key="2">
    <citation type="submission" date="2020-07" db="EMBL/GenBank/DDBJ databases">
        <authorList>
            <person name="Vera ALvarez R."/>
            <person name="Arias-Moreno D.M."/>
            <person name="Jimenez-Jacinto V."/>
            <person name="Jimenez-Bremont J.F."/>
            <person name="Swaminathan K."/>
            <person name="Moose S.P."/>
            <person name="Guerrero-Gonzalez M.L."/>
            <person name="Marino-Ramirez L."/>
            <person name="Landsman D."/>
            <person name="Rodriguez-Kessler M."/>
            <person name="Delgado-Sanchez P."/>
        </authorList>
    </citation>
    <scope>NUCLEOTIDE SEQUENCE</scope>
    <source>
        <tissue evidence="1">Cladode</tissue>
    </source>
</reference>
<proteinExistence type="predicted"/>
<organism evidence="1">
    <name type="scientific">Opuntia streptacantha</name>
    <name type="common">Prickly pear cactus</name>
    <name type="synonym">Opuntia cardona</name>
    <dbReference type="NCBI Taxonomy" id="393608"/>
    <lineage>
        <taxon>Eukaryota</taxon>
        <taxon>Viridiplantae</taxon>
        <taxon>Streptophyta</taxon>
        <taxon>Embryophyta</taxon>
        <taxon>Tracheophyta</taxon>
        <taxon>Spermatophyta</taxon>
        <taxon>Magnoliopsida</taxon>
        <taxon>eudicotyledons</taxon>
        <taxon>Gunneridae</taxon>
        <taxon>Pentapetalae</taxon>
        <taxon>Caryophyllales</taxon>
        <taxon>Cactineae</taxon>
        <taxon>Cactaceae</taxon>
        <taxon>Opuntioideae</taxon>
        <taxon>Opuntia</taxon>
    </lineage>
</organism>
<dbReference type="EMBL" id="GISG01050469">
    <property type="protein sequence ID" value="MBA4625128.1"/>
    <property type="molecule type" value="Transcribed_RNA"/>
</dbReference>